<dbReference type="EMBL" id="JYHV01000029">
    <property type="protein sequence ID" value="KJH80501.1"/>
    <property type="molecule type" value="Genomic_DNA"/>
</dbReference>
<dbReference type="Proteomes" id="UP000032487">
    <property type="component" value="Unassembled WGS sequence"/>
</dbReference>
<reference evidence="1 2" key="1">
    <citation type="submission" date="2015-02" db="EMBL/GenBank/DDBJ databases">
        <title>Draft genome sequence of Pseudomonas stutzeri NT0128 isolated from wheat (Triticum turgidum) rhizosphere.</title>
        <authorList>
            <person name="Tovi N."/>
            <person name="Frenk S."/>
            <person name="Hadar Y."/>
            <person name="Minz D."/>
        </authorList>
    </citation>
    <scope>NUCLEOTIDE SEQUENCE [LARGE SCALE GENOMIC DNA]</scope>
    <source>
        <strain evidence="1 2">NT0128</strain>
    </source>
</reference>
<name>A0A0D9AM88_STUST</name>
<dbReference type="RefSeq" id="WP_045163126.1">
    <property type="nucleotide sequence ID" value="NZ_JYHV01000029.1"/>
</dbReference>
<dbReference type="PATRIC" id="fig|316.101.peg.3892"/>
<proteinExistence type="predicted"/>
<organism evidence="1 2">
    <name type="scientific">Stutzerimonas stutzeri</name>
    <name type="common">Pseudomonas stutzeri</name>
    <dbReference type="NCBI Taxonomy" id="316"/>
    <lineage>
        <taxon>Bacteria</taxon>
        <taxon>Pseudomonadati</taxon>
        <taxon>Pseudomonadota</taxon>
        <taxon>Gammaproteobacteria</taxon>
        <taxon>Pseudomonadales</taxon>
        <taxon>Pseudomonadaceae</taxon>
        <taxon>Stutzerimonas</taxon>
    </lineage>
</organism>
<comment type="caution">
    <text evidence="1">The sequence shown here is derived from an EMBL/GenBank/DDBJ whole genome shotgun (WGS) entry which is preliminary data.</text>
</comment>
<protein>
    <submittedName>
        <fullName evidence="1">Sugar ABC transporter ATPase</fullName>
    </submittedName>
</protein>
<evidence type="ECO:0000313" key="2">
    <source>
        <dbReference type="Proteomes" id="UP000032487"/>
    </source>
</evidence>
<accession>A0A0D9AM88</accession>
<evidence type="ECO:0000313" key="1">
    <source>
        <dbReference type="EMBL" id="KJH80501.1"/>
    </source>
</evidence>
<dbReference type="AlphaFoldDB" id="A0A0D9AM88"/>
<dbReference type="OrthoDB" id="6919284at2"/>
<sequence length="186" mass="20983">MSDQQFIIVPKISSYPGAQSRARVIQRWLVERGIIAPHLSACGSAPPGRLAYGIGPRAAEVLEPAGAALLPYERERNGLEIITDRCIYTPERGFEGRARCPECRKQIGEALLEHLEEWMPGETENFICPECGHEDDINGFPFSQPCGFSDLGFIFNNWPGRYFRRSFIEEFTERLGYPLALVEVAY</sequence>
<gene>
    <name evidence="1" type="ORF">UF78_15620</name>
</gene>